<name>A0ABZ2W6Y1_9GAMM</name>
<sequence length="387" mass="43618">MADDPRKPDWNPRTDEVLRDQIRAYDAMRAQCPVAWSDYQHWTLFRHGDVMRVLEDHQTFSSAASNHLSVPNGMDPPEHTPYRQVIEPYFSQQAMSEFEPTCRNIARNLINSLPDGQPFDVVEKFSRAFALQIQCAFMGWPDSLHEPLREWVLKNHRATLARDRQAMAEVAHEFDGYIHDLLETRRQAGANAPRDVTTSLMEEAVNGRPMTDGELTSLLRNWTVGELGTISSSVSILLSYLAEHPDLRQSLANDTGALSDAIDEILRTDAPLMSNRRVTTRDVEIGGRRIPAGEKITILWASANRDEKVFGDPDAFCPQKNRDQNLLYGAGVHVCPGAPLARMELRVLVEEFLSSVDTLKPAPGKQPERAVFPTGGFSYLPMLIEKR</sequence>
<accession>A0ABZ2W6Y1</accession>
<organism evidence="2 3">
    <name type="scientific">Marinobacter metalliresistant</name>
    <dbReference type="NCBI Taxonomy" id="2961995"/>
    <lineage>
        <taxon>Bacteria</taxon>
        <taxon>Pseudomonadati</taxon>
        <taxon>Pseudomonadota</taxon>
        <taxon>Gammaproteobacteria</taxon>
        <taxon>Pseudomonadales</taxon>
        <taxon>Marinobacteraceae</taxon>
        <taxon>Marinobacter</taxon>
    </lineage>
</organism>
<dbReference type="Proteomes" id="UP001475781">
    <property type="component" value="Chromosome"/>
</dbReference>
<dbReference type="Pfam" id="PF00067">
    <property type="entry name" value="p450"/>
    <property type="match status" value="1"/>
</dbReference>
<protein>
    <submittedName>
        <fullName evidence="2">Cytochrome P450</fullName>
    </submittedName>
</protein>
<dbReference type="PANTHER" id="PTHR46696">
    <property type="entry name" value="P450, PUTATIVE (EUROFUNG)-RELATED"/>
    <property type="match status" value="1"/>
</dbReference>
<reference evidence="2 3" key="1">
    <citation type="submission" date="2022-07" db="EMBL/GenBank/DDBJ databases">
        <title>A copper resistant bacterium isolated from sediment samples of deep sea hydrothermal areas.</title>
        <authorList>
            <person name="Zeng X."/>
        </authorList>
    </citation>
    <scope>NUCLEOTIDE SEQUENCE [LARGE SCALE GENOMIC DNA]</scope>
    <source>
        <strain evidence="3">CuT 6</strain>
    </source>
</reference>
<evidence type="ECO:0000313" key="3">
    <source>
        <dbReference type="Proteomes" id="UP001475781"/>
    </source>
</evidence>
<dbReference type="PANTHER" id="PTHR46696:SF6">
    <property type="entry name" value="P450, PUTATIVE (EUROFUNG)-RELATED"/>
    <property type="match status" value="1"/>
</dbReference>
<dbReference type="InterPro" id="IPR002397">
    <property type="entry name" value="Cyt_P450_B"/>
</dbReference>
<dbReference type="Gene3D" id="1.10.630.10">
    <property type="entry name" value="Cytochrome P450"/>
    <property type="match status" value="1"/>
</dbReference>
<dbReference type="SUPFAM" id="SSF48264">
    <property type="entry name" value="Cytochrome P450"/>
    <property type="match status" value="1"/>
</dbReference>
<comment type="similarity">
    <text evidence="1">Belongs to the cytochrome P450 family.</text>
</comment>
<dbReference type="InterPro" id="IPR036396">
    <property type="entry name" value="Cyt_P450_sf"/>
</dbReference>
<evidence type="ECO:0000256" key="1">
    <source>
        <dbReference type="ARBA" id="ARBA00010617"/>
    </source>
</evidence>
<dbReference type="RefSeq" id="WP_117618214.1">
    <property type="nucleotide sequence ID" value="NZ_CP101118.1"/>
</dbReference>
<evidence type="ECO:0000313" key="2">
    <source>
        <dbReference type="EMBL" id="WZF90322.1"/>
    </source>
</evidence>
<keyword evidence="3" id="KW-1185">Reference proteome</keyword>
<dbReference type="PRINTS" id="PR00359">
    <property type="entry name" value="BP450"/>
</dbReference>
<proteinExistence type="inferred from homology"/>
<dbReference type="CDD" id="cd11079">
    <property type="entry name" value="Cyp_unk"/>
    <property type="match status" value="1"/>
</dbReference>
<dbReference type="InterPro" id="IPR001128">
    <property type="entry name" value="Cyt_P450"/>
</dbReference>
<gene>
    <name evidence="2" type="ORF">NLK58_09105</name>
</gene>
<dbReference type="EMBL" id="CP101118">
    <property type="protein sequence ID" value="WZF90322.1"/>
    <property type="molecule type" value="Genomic_DNA"/>
</dbReference>